<dbReference type="InterPro" id="IPR037523">
    <property type="entry name" value="VOC_core"/>
</dbReference>
<dbReference type="Pfam" id="PF08241">
    <property type="entry name" value="Methyltransf_11"/>
    <property type="match status" value="1"/>
</dbReference>
<dbReference type="GO" id="GO:0008168">
    <property type="term" value="F:methyltransferase activity"/>
    <property type="evidence" value="ECO:0007669"/>
    <property type="project" value="UniProtKB-KW"/>
</dbReference>
<name>A0ABU5MVU6_9BACT</name>
<keyword evidence="2" id="KW-0808">Transferase</keyword>
<reference evidence="2 3" key="1">
    <citation type="journal article" date="2024" name="Appl. Environ. Microbiol.">
        <title>Pontiella agarivorans sp. nov., a novel marine anaerobic bacterium capable of degrading macroalgal polysaccharides and fixing nitrogen.</title>
        <authorList>
            <person name="Liu N."/>
            <person name="Kivenson V."/>
            <person name="Peng X."/>
            <person name="Cui Z."/>
            <person name="Lankiewicz T.S."/>
            <person name="Gosselin K.M."/>
            <person name="English C.J."/>
            <person name="Blair E.M."/>
            <person name="O'Malley M.A."/>
            <person name="Valentine D.L."/>
        </authorList>
    </citation>
    <scope>NUCLEOTIDE SEQUENCE [LARGE SCALE GENOMIC DNA]</scope>
    <source>
        <strain evidence="2 3">NLcol2</strain>
    </source>
</reference>
<keyword evidence="2" id="KW-0489">Methyltransferase</keyword>
<dbReference type="InterPro" id="IPR004360">
    <property type="entry name" value="Glyas_Fos-R_dOase_dom"/>
</dbReference>
<protein>
    <submittedName>
        <fullName evidence="2">Methyltransferase domain-containing protein</fullName>
    </submittedName>
</protein>
<evidence type="ECO:0000259" key="1">
    <source>
        <dbReference type="PROSITE" id="PS51819"/>
    </source>
</evidence>
<dbReference type="RefSeq" id="WP_322608045.1">
    <property type="nucleotide sequence ID" value="NZ_JARVCO010000007.1"/>
</dbReference>
<proteinExistence type="predicted"/>
<dbReference type="CDD" id="cd02440">
    <property type="entry name" value="AdoMet_MTases"/>
    <property type="match status" value="1"/>
</dbReference>
<accession>A0ABU5MVU6</accession>
<dbReference type="EMBL" id="JARVCO010000007">
    <property type="protein sequence ID" value="MDZ8118247.1"/>
    <property type="molecule type" value="Genomic_DNA"/>
</dbReference>
<comment type="caution">
    <text evidence="2">The sequence shown here is derived from an EMBL/GenBank/DDBJ whole genome shotgun (WGS) entry which is preliminary data.</text>
</comment>
<dbReference type="InterPro" id="IPR029068">
    <property type="entry name" value="Glyas_Bleomycin-R_OHBP_Dase"/>
</dbReference>
<dbReference type="PANTHER" id="PTHR43591">
    <property type="entry name" value="METHYLTRANSFERASE"/>
    <property type="match status" value="1"/>
</dbReference>
<dbReference type="GO" id="GO:0032259">
    <property type="term" value="P:methylation"/>
    <property type="evidence" value="ECO:0007669"/>
    <property type="project" value="UniProtKB-KW"/>
</dbReference>
<dbReference type="PANTHER" id="PTHR43591:SF99">
    <property type="entry name" value="OS06G0646000 PROTEIN"/>
    <property type="match status" value="1"/>
</dbReference>
<feature type="domain" description="VOC" evidence="1">
    <location>
        <begin position="4"/>
        <end position="117"/>
    </location>
</feature>
<dbReference type="Proteomes" id="UP001290861">
    <property type="component" value="Unassembled WGS sequence"/>
</dbReference>
<gene>
    <name evidence="2" type="ORF">P9H32_06350</name>
</gene>
<evidence type="ECO:0000313" key="2">
    <source>
        <dbReference type="EMBL" id="MDZ8118247.1"/>
    </source>
</evidence>
<dbReference type="SUPFAM" id="SSF54593">
    <property type="entry name" value="Glyoxalase/Bleomycin resistance protein/Dihydroxybiphenyl dioxygenase"/>
    <property type="match status" value="1"/>
</dbReference>
<organism evidence="2 3">
    <name type="scientific">Pontiella agarivorans</name>
    <dbReference type="NCBI Taxonomy" id="3038953"/>
    <lineage>
        <taxon>Bacteria</taxon>
        <taxon>Pseudomonadati</taxon>
        <taxon>Kiritimatiellota</taxon>
        <taxon>Kiritimatiellia</taxon>
        <taxon>Kiritimatiellales</taxon>
        <taxon>Pontiellaceae</taxon>
        <taxon>Pontiella</taxon>
    </lineage>
</organism>
<dbReference type="InterPro" id="IPR029063">
    <property type="entry name" value="SAM-dependent_MTases_sf"/>
</dbReference>
<dbReference type="Gene3D" id="3.10.180.10">
    <property type="entry name" value="2,3-Dihydroxybiphenyl 1,2-Dioxygenase, domain 1"/>
    <property type="match status" value="1"/>
</dbReference>
<dbReference type="Pfam" id="PF00903">
    <property type="entry name" value="Glyoxalase"/>
    <property type="match status" value="1"/>
</dbReference>
<sequence length="329" mass="36260">MKLEAANTILYCKHWPETVAFYRHQIGLQEKGSTDWMVEFFLTPTACLSVADASRTSILPNLGKGITLTFKVFDLHAVWQQLKDRNIAVDPIRNCTMGGEAFFLRDPEGNRLEFWADSPWSDPEMVARLSSTPPNSVLMRFAEKELQCKTGNRLLDIGCGAGCNAVPLAKAGWTVLGLDFSESMLAAARRRADDGGLTEQLQLEPAPMDRLPVEDEGFDFIVAHGVWNLARSAAEFRTAVREAARSAKSGAPLFIYTFSRSTLPPEAEPIKGEPFIFTGLSGKPACFLTEEQLIRELAEAGFVQETPVTEYGATPGGKPAILEGIFRRQ</sequence>
<dbReference type="Gene3D" id="3.40.50.150">
    <property type="entry name" value="Vaccinia Virus protein VP39"/>
    <property type="match status" value="1"/>
</dbReference>
<dbReference type="InterPro" id="IPR013216">
    <property type="entry name" value="Methyltransf_11"/>
</dbReference>
<keyword evidence="3" id="KW-1185">Reference proteome</keyword>
<dbReference type="SUPFAM" id="SSF53335">
    <property type="entry name" value="S-adenosyl-L-methionine-dependent methyltransferases"/>
    <property type="match status" value="1"/>
</dbReference>
<evidence type="ECO:0000313" key="3">
    <source>
        <dbReference type="Proteomes" id="UP001290861"/>
    </source>
</evidence>
<dbReference type="PROSITE" id="PS51819">
    <property type="entry name" value="VOC"/>
    <property type="match status" value="1"/>
</dbReference>